<organism evidence="5 6">
    <name type="scientific">Exidia glandulosa HHB12029</name>
    <dbReference type="NCBI Taxonomy" id="1314781"/>
    <lineage>
        <taxon>Eukaryota</taxon>
        <taxon>Fungi</taxon>
        <taxon>Dikarya</taxon>
        <taxon>Basidiomycota</taxon>
        <taxon>Agaricomycotina</taxon>
        <taxon>Agaricomycetes</taxon>
        <taxon>Auriculariales</taxon>
        <taxon>Exidiaceae</taxon>
        <taxon>Exidia</taxon>
    </lineage>
</organism>
<keyword evidence="3" id="KW-0732">Signal</keyword>
<evidence type="ECO:0000313" key="6">
    <source>
        <dbReference type="Proteomes" id="UP000077266"/>
    </source>
</evidence>
<feature type="domain" description="Ca3427-like PBP 2" evidence="4">
    <location>
        <begin position="84"/>
        <end position="182"/>
    </location>
</feature>
<dbReference type="CDD" id="cd13637">
    <property type="entry name" value="PBP2_Ca3427_like"/>
    <property type="match status" value="1"/>
</dbReference>
<keyword evidence="6" id="KW-1185">Reference proteome</keyword>
<dbReference type="Pfam" id="PF22384">
    <property type="entry name" value="PBP2_Ca3427_like"/>
    <property type="match status" value="1"/>
</dbReference>
<evidence type="ECO:0000256" key="2">
    <source>
        <dbReference type="ARBA" id="ARBA00010742"/>
    </source>
</evidence>
<protein>
    <submittedName>
        <fullName evidence="5">Periplasmic binding protein-like II</fullName>
    </submittedName>
</protein>
<proteinExistence type="inferred from homology"/>
<evidence type="ECO:0000256" key="1">
    <source>
        <dbReference type="ARBA" id="ARBA00004418"/>
    </source>
</evidence>
<name>A0A165PYM9_EXIGL</name>
<dbReference type="InParanoid" id="A0A165PYM9"/>
<comment type="similarity">
    <text evidence="2">Belongs to the bacterial solute-binding protein SsuA/TauA family.</text>
</comment>
<dbReference type="AlphaFoldDB" id="A0A165PYM9"/>
<dbReference type="Gene3D" id="3.40.190.10">
    <property type="entry name" value="Periplasmic binding protein-like II"/>
    <property type="match status" value="2"/>
</dbReference>
<dbReference type="InterPro" id="IPR054364">
    <property type="entry name" value="Ca3427-like_PBP2"/>
</dbReference>
<evidence type="ECO:0000256" key="3">
    <source>
        <dbReference type="ARBA" id="ARBA00022729"/>
    </source>
</evidence>
<dbReference type="PANTHER" id="PTHR30024">
    <property type="entry name" value="ALIPHATIC SULFONATES-BINDING PROTEIN-RELATED"/>
    <property type="match status" value="1"/>
</dbReference>
<dbReference type="Proteomes" id="UP000077266">
    <property type="component" value="Unassembled WGS sequence"/>
</dbReference>
<reference evidence="5 6" key="1">
    <citation type="journal article" date="2016" name="Mol. Biol. Evol.">
        <title>Comparative Genomics of Early-Diverging Mushroom-Forming Fungi Provides Insights into the Origins of Lignocellulose Decay Capabilities.</title>
        <authorList>
            <person name="Nagy L.G."/>
            <person name="Riley R."/>
            <person name="Tritt A."/>
            <person name="Adam C."/>
            <person name="Daum C."/>
            <person name="Floudas D."/>
            <person name="Sun H."/>
            <person name="Yadav J.S."/>
            <person name="Pangilinan J."/>
            <person name="Larsson K.H."/>
            <person name="Matsuura K."/>
            <person name="Barry K."/>
            <person name="Labutti K."/>
            <person name="Kuo R."/>
            <person name="Ohm R.A."/>
            <person name="Bhattacharya S.S."/>
            <person name="Shirouzu T."/>
            <person name="Yoshinaga Y."/>
            <person name="Martin F.M."/>
            <person name="Grigoriev I.V."/>
            <person name="Hibbett D.S."/>
        </authorList>
    </citation>
    <scope>NUCLEOTIDE SEQUENCE [LARGE SCALE GENOMIC DNA]</scope>
    <source>
        <strain evidence="5 6">HHB12029</strain>
    </source>
</reference>
<sequence>MAPLRIGYVHEHFSSPLLQFADDDKGKTFTLTECPGGTGQLTAAISNDEIDVAIALTDALIAGIAKGTAQYNLVGSYVSSSLNWAVIVGKDSKYNSIADLRGTTIGISRPGSGSQTMASVMAMQQGWVDPATGAPEELSFKVNGDINGLIKSVNDGSTSAFMWEWFTTKPRLDAGEVRFIGSVPTPWPSWLIAAHPTRASPEALRHFVSSLTTYVRAFDPRTEIDTKVQFIKERFHQKEDDIKEWLKTVKYPKDCTAIDGKTLVNTLSILEKAGVVIRPKEGFNIETFVNQSVVRLLPDDKPFSF</sequence>
<dbReference type="GO" id="GO:0042597">
    <property type="term" value="C:periplasmic space"/>
    <property type="evidence" value="ECO:0007669"/>
    <property type="project" value="UniProtKB-SubCell"/>
</dbReference>
<dbReference type="SUPFAM" id="SSF53850">
    <property type="entry name" value="Periplasmic binding protein-like II"/>
    <property type="match status" value="1"/>
</dbReference>
<dbReference type="PANTHER" id="PTHR30024:SF47">
    <property type="entry name" value="TAURINE-BINDING PERIPLASMIC PROTEIN"/>
    <property type="match status" value="1"/>
</dbReference>
<gene>
    <name evidence="5" type="ORF">EXIGLDRAFT_713780</name>
</gene>
<accession>A0A165PYM9</accession>
<comment type="subcellular location">
    <subcellularLocation>
        <location evidence="1">Periplasm</location>
    </subcellularLocation>
</comment>
<dbReference type="EMBL" id="KV425886">
    <property type="protein sequence ID" value="KZW02843.1"/>
    <property type="molecule type" value="Genomic_DNA"/>
</dbReference>
<evidence type="ECO:0000259" key="4">
    <source>
        <dbReference type="Pfam" id="PF22384"/>
    </source>
</evidence>
<evidence type="ECO:0000313" key="5">
    <source>
        <dbReference type="EMBL" id="KZW02843.1"/>
    </source>
</evidence>
<dbReference type="OrthoDB" id="1363at2759"/>
<dbReference type="STRING" id="1314781.A0A165PYM9"/>